<dbReference type="PROSITE" id="PS51233">
    <property type="entry name" value="VWFD"/>
    <property type="match status" value="1"/>
</dbReference>
<dbReference type="EMBL" id="JAEAOA010001467">
    <property type="protein sequence ID" value="KAK3592180.1"/>
    <property type="molecule type" value="Genomic_DNA"/>
</dbReference>
<gene>
    <name evidence="3" type="ORF">CHS0354_024854</name>
</gene>
<reference evidence="3" key="2">
    <citation type="journal article" date="2021" name="Genome Biol. Evol.">
        <title>Developing a high-quality reference genome for a parasitic bivalve with doubly uniparental inheritance (Bivalvia: Unionida).</title>
        <authorList>
            <person name="Smith C.H."/>
        </authorList>
    </citation>
    <scope>NUCLEOTIDE SEQUENCE</scope>
    <source>
        <strain evidence="3">CHS0354</strain>
        <tissue evidence="3">Mantle</tissue>
    </source>
</reference>
<name>A0AAE0SIP1_9BIVA</name>
<dbReference type="InterPro" id="IPR058727">
    <property type="entry name" value="Helical_Vwde"/>
</dbReference>
<reference evidence="3" key="3">
    <citation type="submission" date="2023-05" db="EMBL/GenBank/DDBJ databases">
        <authorList>
            <person name="Smith C.H."/>
        </authorList>
    </citation>
    <scope>NUCLEOTIDE SEQUENCE</scope>
    <source>
        <strain evidence="3">CHS0354</strain>
        <tissue evidence="3">Mantle</tissue>
    </source>
</reference>
<feature type="region of interest" description="Disordered" evidence="1">
    <location>
        <begin position="53"/>
        <end position="74"/>
    </location>
</feature>
<dbReference type="Gene3D" id="2.60.120.260">
    <property type="entry name" value="Galactose-binding domain-like"/>
    <property type="match status" value="1"/>
</dbReference>
<feature type="domain" description="VWFD" evidence="2">
    <location>
        <begin position="1"/>
        <end position="85"/>
    </location>
</feature>
<sequence>MNFILIPTGTVVNINDQAFAKNNLDVIIHPAASDYKHTLGLCGTFDGKPEKDLEKRDGLSSSIHSPSDDPKEFNLDWRVPEREDLFNPSNDRNLEPWTKMIYLCDCVRPPLSSDIEDTATCDPDQAKMCQRNQPAIAESAHCGVFRKKKSADDVSDKYKKHEVDTFEKSIELSRVQRQPRLPENFTNLIARDACWKFLNSSKVFQKCSKVPDLDISSLIDTCVVDAMLTQSMDWAGSHLEVAKTNCLHQVKVNQPIPAHILANLTIVNNLTSAIINSSTSVTTDPTEHFSIYNAAFLDDIVSTLCPMECSGQGICKNGTCTCNAGFGDVDCSVDLSQPPNIDSIPDRGLCDLQKRPCRKTSVLGMNFVKSDSLSCRLQQFEIHRDGKQILQDMFTQNAIRISNVEVECSLTDVRTRRDAASTGNSSYLAT</sequence>
<accession>A0AAE0SIP1</accession>
<evidence type="ECO:0000313" key="4">
    <source>
        <dbReference type="Proteomes" id="UP001195483"/>
    </source>
</evidence>
<evidence type="ECO:0000256" key="1">
    <source>
        <dbReference type="SAM" id="MobiDB-lite"/>
    </source>
</evidence>
<comment type="caution">
    <text evidence="3">The sequence shown here is derived from an EMBL/GenBank/DDBJ whole genome shotgun (WGS) entry which is preliminary data.</text>
</comment>
<feature type="non-terminal residue" evidence="3">
    <location>
        <position position="430"/>
    </location>
</feature>
<evidence type="ECO:0000313" key="3">
    <source>
        <dbReference type="EMBL" id="KAK3592180.1"/>
    </source>
</evidence>
<proteinExistence type="predicted"/>
<keyword evidence="4" id="KW-1185">Reference proteome</keyword>
<protein>
    <recommendedName>
        <fullName evidence="2">VWFD domain-containing protein</fullName>
    </recommendedName>
</protein>
<evidence type="ECO:0000259" key="2">
    <source>
        <dbReference type="PROSITE" id="PS51233"/>
    </source>
</evidence>
<organism evidence="3 4">
    <name type="scientific">Potamilus streckersoni</name>
    <dbReference type="NCBI Taxonomy" id="2493646"/>
    <lineage>
        <taxon>Eukaryota</taxon>
        <taxon>Metazoa</taxon>
        <taxon>Spiralia</taxon>
        <taxon>Lophotrochozoa</taxon>
        <taxon>Mollusca</taxon>
        <taxon>Bivalvia</taxon>
        <taxon>Autobranchia</taxon>
        <taxon>Heteroconchia</taxon>
        <taxon>Palaeoheterodonta</taxon>
        <taxon>Unionida</taxon>
        <taxon>Unionoidea</taxon>
        <taxon>Unionidae</taxon>
        <taxon>Ambleminae</taxon>
        <taxon>Lampsilini</taxon>
        <taxon>Potamilus</taxon>
    </lineage>
</organism>
<dbReference type="InterPro" id="IPR001846">
    <property type="entry name" value="VWF_type-D"/>
</dbReference>
<reference evidence="3" key="1">
    <citation type="journal article" date="2021" name="Genome Biol. Evol.">
        <title>A High-Quality Reference Genome for a Parasitic Bivalve with Doubly Uniparental Inheritance (Bivalvia: Unionida).</title>
        <authorList>
            <person name="Smith C.H."/>
        </authorList>
    </citation>
    <scope>NUCLEOTIDE SEQUENCE</scope>
    <source>
        <strain evidence="3">CHS0354</strain>
    </source>
</reference>
<dbReference type="AlphaFoldDB" id="A0AAE0SIP1"/>
<dbReference type="Pfam" id="PF26129">
    <property type="entry name" value="Vwde"/>
    <property type="match status" value="1"/>
</dbReference>
<dbReference type="Proteomes" id="UP001195483">
    <property type="component" value="Unassembled WGS sequence"/>
</dbReference>